<dbReference type="KEGG" id="psco:LY89DRAFT_723404"/>
<dbReference type="EMBL" id="KQ947428">
    <property type="protein sequence ID" value="KUJ10857.1"/>
    <property type="molecule type" value="Genomic_DNA"/>
</dbReference>
<evidence type="ECO:0000313" key="2">
    <source>
        <dbReference type="Proteomes" id="UP000070700"/>
    </source>
</evidence>
<name>A0A194WTB9_MOLSC</name>
<sequence length="299" mass="34604">MADLVTLISQYDILELMSHHLAALDLLRLASTNSNVYSFIRKSEPIFDRLKRVTLCDGHGLKARQDYKGIYELPIYDGKSADVMGRKMPFDEELEVRVWNRTCDPTNGLPCLKCGINVCEECRFVPRVKFMPNERGRQKQHFAFTPYPITTYVMCFCTACDEKVERGLPFSLSEYCDCDQYKRWICLPCKVKEEQMNIEYLKTRTKVMPGDGSPEEGTWFKERYGEYLAIWCPCGERAPYGANIRCLCCKRRHNLDTWKSSRASLTPFNSDPCYPGIDYDGWGNQIMYPRMGYKGPIAP</sequence>
<proteinExistence type="predicted"/>
<dbReference type="AlphaFoldDB" id="A0A194WTB9"/>
<dbReference type="GeneID" id="28828544"/>
<dbReference type="OrthoDB" id="3678990at2759"/>
<evidence type="ECO:0000313" key="1">
    <source>
        <dbReference type="EMBL" id="KUJ10857.1"/>
    </source>
</evidence>
<organism evidence="1 2">
    <name type="scientific">Mollisia scopiformis</name>
    <name type="common">Conifer needle endophyte fungus</name>
    <name type="synonym">Phialocephala scopiformis</name>
    <dbReference type="NCBI Taxonomy" id="149040"/>
    <lineage>
        <taxon>Eukaryota</taxon>
        <taxon>Fungi</taxon>
        <taxon>Dikarya</taxon>
        <taxon>Ascomycota</taxon>
        <taxon>Pezizomycotina</taxon>
        <taxon>Leotiomycetes</taxon>
        <taxon>Helotiales</taxon>
        <taxon>Mollisiaceae</taxon>
        <taxon>Mollisia</taxon>
    </lineage>
</organism>
<dbReference type="Proteomes" id="UP000070700">
    <property type="component" value="Unassembled WGS sequence"/>
</dbReference>
<dbReference type="InParanoid" id="A0A194WTB9"/>
<accession>A0A194WTB9</accession>
<gene>
    <name evidence="1" type="ORF">LY89DRAFT_723404</name>
</gene>
<reference evidence="1 2" key="1">
    <citation type="submission" date="2015-10" db="EMBL/GenBank/DDBJ databases">
        <title>Full genome of DAOMC 229536 Phialocephala scopiformis, a fungal endophyte of spruce producing the potent anti-insectan compound rugulosin.</title>
        <authorList>
            <consortium name="DOE Joint Genome Institute"/>
            <person name="Walker A.K."/>
            <person name="Frasz S.L."/>
            <person name="Seifert K.A."/>
            <person name="Miller J.D."/>
            <person name="Mondo S.J."/>
            <person name="Labutti K."/>
            <person name="Lipzen A."/>
            <person name="Dockter R."/>
            <person name="Kennedy M."/>
            <person name="Grigoriev I.V."/>
            <person name="Spatafora J.W."/>
        </authorList>
    </citation>
    <scope>NUCLEOTIDE SEQUENCE [LARGE SCALE GENOMIC DNA]</scope>
    <source>
        <strain evidence="1 2">CBS 120377</strain>
    </source>
</reference>
<protein>
    <submittedName>
        <fullName evidence="1">Uncharacterized protein</fullName>
    </submittedName>
</protein>
<keyword evidence="2" id="KW-1185">Reference proteome</keyword>
<dbReference type="RefSeq" id="XP_018065212.1">
    <property type="nucleotide sequence ID" value="XM_018218818.1"/>
</dbReference>